<comment type="pathway">
    <text evidence="1">Protein modification; protein ubiquitination.</text>
</comment>
<dbReference type="GO" id="GO:0005737">
    <property type="term" value="C:cytoplasm"/>
    <property type="evidence" value="ECO:0007669"/>
    <property type="project" value="TreeGrafter"/>
</dbReference>
<feature type="compositionally biased region" description="Low complexity" evidence="8">
    <location>
        <begin position="505"/>
        <end position="531"/>
    </location>
</feature>
<dbReference type="Pfam" id="PF00622">
    <property type="entry name" value="SPRY"/>
    <property type="match status" value="2"/>
</dbReference>
<evidence type="ECO:0000256" key="5">
    <source>
        <dbReference type="ARBA" id="ARBA00022771"/>
    </source>
</evidence>
<keyword evidence="4" id="KW-0677">Repeat</keyword>
<dbReference type="PANTHER" id="PTHR24202:SF4">
    <property type="entry name" value="E3 UBIQUITIN-PROTEIN LIGASE MIB2-RELATED"/>
    <property type="match status" value="1"/>
</dbReference>
<dbReference type="InterPro" id="IPR040847">
    <property type="entry name" value="SH3_15"/>
</dbReference>
<reference evidence="10" key="1">
    <citation type="journal article" date="2021" name="Proc. Natl. Acad. Sci. U.S.A.">
        <title>Three genomes in the algal genus Volvox reveal the fate of a haploid sex-determining region after a transition to homothallism.</title>
        <authorList>
            <person name="Yamamoto K."/>
            <person name="Hamaji T."/>
            <person name="Kawai-Toyooka H."/>
            <person name="Matsuzaki R."/>
            <person name="Takahashi F."/>
            <person name="Nishimura Y."/>
            <person name="Kawachi M."/>
            <person name="Noguchi H."/>
            <person name="Minakuchi Y."/>
            <person name="Umen J.G."/>
            <person name="Toyoda A."/>
            <person name="Nozaki H."/>
        </authorList>
    </citation>
    <scope>NUCLEOTIDE SEQUENCE</scope>
    <source>
        <strain evidence="10">NIES-3780</strain>
    </source>
</reference>
<dbReference type="InterPro" id="IPR001870">
    <property type="entry name" value="B30.2/SPRY"/>
</dbReference>
<sequence length="1792" mass="190922">WFSVLFARVRLIHETKSDITCRTENEMGCGTSRDAVAAIETVVAPPAILDDPKPVVEDADSEQEAESSLKVIHESIVARGLKASALGPPAISSAEECMALNGLPECLCDLHDGMPPAIQQTPMRLLKITPVLSWAFLKVYEEIDPVTECLQVPYVDTDDDIWKEVVTVSWRWSEQKPAVYQQGFSPMSPEQFLEFSTLLKFAQENGIKYAWIDWSCVPQYAEDSMIEVHRSKVFYARARAMRVLPTFRPLPAEGPVRLILVKAKKVLNKRADAGSIRCAVAASIIAAILAKNLVAGREYFGRVWTLAERMARFGRNEGLCQWLSLESWLGMVVDAMLKSTEDKTSSVIYKKMLGTKAAGLLEAVLAPLAAAVRVGSVQTPAAEGLETKVAELCMAAVSVWLSPNLLAEAPTSNWLHTYLGEEARSGVYQAWREADRVWAIYSYFCWKQNLDQRSAEGLRIALEDLVDIAAGDRSTYVRGMFAQLGVDENATPVMEIIPQPGKQTRPSSSSRSASRPPSAGGPPSARPPSARTQEEIEKRKKEEEAIASAAERRRKEEAALTASLERRRLEEEAATAAAVERRRQEEAAMAAASERRKAEEAAATAAAAARKAQEEAAAAAAAERRKLDEAAAAAAAERKKHEEAAAAAAAARRKQEEEAAATAVAEKKRQDELAAAIAAGKPTVGAKVTIKYATVDDAKSAQSGHGGWAASMEKMLGKPGVVESVDKDGDVRVKMDDGSGSMLWNPSLVMLGGSPAVVLSPSALSSVRIGRNAALNDKYTVRFVANSSDVGAVQADYPAPPSCLIYYFEVTVVEPGSNGTIGIGFAHSNHNVARHVGWDAGTFGFHGDDGKTYFEGRNEYYGFKYGKGDVVGAALDFQRKEIFFTKNGTKGKAISISISQALYPTVSLHSSGEVVSVNFGQKPFSFNIEPFKIKVGGKVAIKSTSVDAAKGLQVGHGGWGSSMEKMLGKPGVVESVDKDGDVRVKMDDGSGSMLWNPALVLPNAAVLSPFAAGAKVTIKSVAPSEAQAAQSGHGGWAASMEKMLGKPGVVESVDKDGDVRVKMDDGSGSMLWNPSLVMLGGSPAVVLSPSALSSVRIGRNAALNDKYTVRFVANSSDVGAVQADYPAPPSCLIYYFEVTVVEPGSYGTIGIGFAHSNHNVARHVGWDAGTFGFHGDDGKTYFEGRHEYYGFKYGKGDVVGAALDFQRKEIFFTKNGTKGKAISISISQALYPTVSLHSSGEVVSVNFGQKPFSFNIEPFKIKVGGKVAIKSVAPSEAQAAQSGHGGWAASMEKMLGKPGVVESVDKDGDVRVKMDDGSGSMLWNPSLVTSTAAPGSASTGTIAVGAKVSIKAVSVPEAQAAQSGHGGWVAVMESMLGMPGVVESIDKDGNIKVKMDKGGDSKLWSPALVLPGVVIPTAQMAVGNKVYIKNLTVDEGKAAQEAHGCWNPDMGNYLGKVGTLSYKYPDGEVKVRFEDGIQYSWFWGLVLPAPADVTTPAAKPPSSFTTGAKVTIKSVAPSEAQAAQSGHGGWVASMEKMLGKTGVVESVDKDGDVRVKMDDGSGSMLWNPSLVTLESGCSTVSLSVGSKATIKCVRLDVAKEAQNGHGGFSVNMGKYLGKAGTVSYKYQDGDVKIRFDNGDEFCWSHELVLPGTPAQVPTAYDVGTAVLISNVTADEARAAQDGHGGWNTSMANYLGKNGTVSYKYADGDMKVKFTDGNEYCWFWGLVGPAQAGGITTSSGGCKPGAHKGVWRSTETKYWCSTASMTEGALCTHGSEIIKAPHWSCCGCQDKDK</sequence>
<protein>
    <recommendedName>
        <fullName evidence="9">B30.2/SPRY domain-containing protein</fullName>
    </recommendedName>
</protein>
<evidence type="ECO:0000259" key="9">
    <source>
        <dbReference type="PROSITE" id="PS50188"/>
    </source>
</evidence>
<feature type="region of interest" description="Disordered" evidence="8">
    <location>
        <begin position="498"/>
        <end position="665"/>
    </location>
</feature>
<organism evidence="10 11">
    <name type="scientific">Volvox africanus</name>
    <dbReference type="NCBI Taxonomy" id="51714"/>
    <lineage>
        <taxon>Eukaryota</taxon>
        <taxon>Viridiplantae</taxon>
        <taxon>Chlorophyta</taxon>
        <taxon>core chlorophytes</taxon>
        <taxon>Chlorophyceae</taxon>
        <taxon>CS clade</taxon>
        <taxon>Chlamydomonadales</taxon>
        <taxon>Volvocaceae</taxon>
        <taxon>Volvox</taxon>
    </lineage>
</organism>
<dbReference type="GO" id="GO:0016567">
    <property type="term" value="P:protein ubiquitination"/>
    <property type="evidence" value="ECO:0007669"/>
    <property type="project" value="UniProtKB-UniPathway"/>
</dbReference>
<dbReference type="CDD" id="cd12885">
    <property type="entry name" value="SPRY_RanBP_like"/>
    <property type="match status" value="2"/>
</dbReference>
<evidence type="ECO:0000256" key="2">
    <source>
        <dbReference type="ARBA" id="ARBA00022679"/>
    </source>
</evidence>
<feature type="compositionally biased region" description="Low complexity" evidence="8">
    <location>
        <begin position="601"/>
        <end position="621"/>
    </location>
</feature>
<dbReference type="EMBL" id="BNCO01000026">
    <property type="protein sequence ID" value="GIL56973.1"/>
    <property type="molecule type" value="Genomic_DNA"/>
</dbReference>
<proteinExistence type="predicted"/>
<dbReference type="InterPro" id="IPR013320">
    <property type="entry name" value="ConA-like_dom_sf"/>
</dbReference>
<dbReference type="PROSITE" id="PS50188">
    <property type="entry name" value="B302_SPRY"/>
    <property type="match status" value="2"/>
</dbReference>
<dbReference type="SMART" id="SM00449">
    <property type="entry name" value="SPRY"/>
    <property type="match status" value="2"/>
</dbReference>
<evidence type="ECO:0000313" key="10">
    <source>
        <dbReference type="EMBL" id="GIL56973.1"/>
    </source>
</evidence>
<dbReference type="PANTHER" id="PTHR24202">
    <property type="entry name" value="E3 UBIQUITIN-PROTEIN LIGASE MIB2"/>
    <property type="match status" value="1"/>
</dbReference>
<feature type="domain" description="B30.2/SPRY" evidence="9">
    <location>
        <begin position="736"/>
        <end position="924"/>
    </location>
</feature>
<keyword evidence="11" id="KW-1185">Reference proteome</keyword>
<dbReference type="Gene3D" id="2.60.120.920">
    <property type="match status" value="2"/>
</dbReference>
<evidence type="ECO:0000313" key="11">
    <source>
        <dbReference type="Proteomes" id="UP000747399"/>
    </source>
</evidence>
<dbReference type="InterPro" id="IPR043136">
    <property type="entry name" value="B30.2/SPRY_sf"/>
</dbReference>
<gene>
    <name evidence="10" type="ORF">Vafri_12242</name>
</gene>
<name>A0A8J4BE51_9CHLO</name>
<keyword evidence="2" id="KW-0808">Transferase</keyword>
<keyword evidence="6" id="KW-0833">Ubl conjugation pathway</keyword>
<keyword evidence="7" id="KW-0862">Zinc</keyword>
<feature type="domain" description="B30.2/SPRY" evidence="9">
    <location>
        <begin position="1064"/>
        <end position="1252"/>
    </location>
</feature>
<evidence type="ECO:0000256" key="8">
    <source>
        <dbReference type="SAM" id="MobiDB-lite"/>
    </source>
</evidence>
<dbReference type="GO" id="GO:0008270">
    <property type="term" value="F:zinc ion binding"/>
    <property type="evidence" value="ECO:0007669"/>
    <property type="project" value="UniProtKB-KW"/>
</dbReference>
<evidence type="ECO:0000256" key="3">
    <source>
        <dbReference type="ARBA" id="ARBA00022723"/>
    </source>
</evidence>
<accession>A0A8J4BE51</accession>
<comment type="caution">
    <text evidence="10">The sequence shown here is derived from an EMBL/GenBank/DDBJ whole genome shotgun (WGS) entry which is preliminary data.</text>
</comment>
<evidence type="ECO:0000256" key="6">
    <source>
        <dbReference type="ARBA" id="ARBA00022786"/>
    </source>
</evidence>
<dbReference type="GO" id="GO:0016740">
    <property type="term" value="F:transferase activity"/>
    <property type="evidence" value="ECO:0007669"/>
    <property type="project" value="UniProtKB-KW"/>
</dbReference>
<feature type="compositionally biased region" description="Basic and acidic residues" evidence="8">
    <location>
        <begin position="532"/>
        <end position="571"/>
    </location>
</feature>
<dbReference type="UniPathway" id="UPA00143"/>
<feature type="non-terminal residue" evidence="10">
    <location>
        <position position="1792"/>
    </location>
</feature>
<evidence type="ECO:0000256" key="7">
    <source>
        <dbReference type="ARBA" id="ARBA00022833"/>
    </source>
</evidence>
<evidence type="ECO:0000256" key="1">
    <source>
        <dbReference type="ARBA" id="ARBA00004906"/>
    </source>
</evidence>
<dbReference type="InterPro" id="IPR044736">
    <property type="entry name" value="Gid1/RanBPM/SPLA_SPRY"/>
</dbReference>
<dbReference type="SUPFAM" id="SSF49899">
    <property type="entry name" value="Concanavalin A-like lectins/glucanases"/>
    <property type="match status" value="2"/>
</dbReference>
<evidence type="ECO:0000256" key="4">
    <source>
        <dbReference type="ARBA" id="ARBA00022737"/>
    </source>
</evidence>
<dbReference type="InterPro" id="IPR003877">
    <property type="entry name" value="SPRY_dom"/>
</dbReference>
<dbReference type="Proteomes" id="UP000747399">
    <property type="component" value="Unassembled WGS sequence"/>
</dbReference>
<keyword evidence="3" id="KW-0479">Metal-binding</keyword>
<dbReference type="Pfam" id="PF18346">
    <property type="entry name" value="SH3_15"/>
    <property type="match status" value="9"/>
</dbReference>
<keyword evidence="5" id="KW-0863">Zinc-finger</keyword>